<dbReference type="EMBL" id="QNUK01000168">
    <property type="protein sequence ID" value="KAF5899401.1"/>
    <property type="molecule type" value="Genomic_DNA"/>
</dbReference>
<keyword evidence="2" id="KW-1185">Reference proteome</keyword>
<feature type="non-terminal residue" evidence="1">
    <location>
        <position position="1"/>
    </location>
</feature>
<proteinExistence type="predicted"/>
<gene>
    <name evidence="1" type="primary">gp1ba</name>
    <name evidence="1" type="ORF">DAT39_010890</name>
</gene>
<accession>A0A8J4X311</accession>
<protein>
    <submittedName>
        <fullName evidence="1">Protein AC</fullName>
    </submittedName>
</protein>
<dbReference type="Proteomes" id="UP000727407">
    <property type="component" value="Unassembled WGS sequence"/>
</dbReference>
<comment type="caution">
    <text evidence="1">The sequence shown here is derived from an EMBL/GenBank/DDBJ whole genome shotgun (WGS) entry which is preliminary data.</text>
</comment>
<evidence type="ECO:0000313" key="2">
    <source>
        <dbReference type="Proteomes" id="UP000727407"/>
    </source>
</evidence>
<evidence type="ECO:0000313" key="1">
    <source>
        <dbReference type="EMBL" id="KAF5899401.1"/>
    </source>
</evidence>
<reference evidence="1" key="1">
    <citation type="submission" date="2020-07" db="EMBL/GenBank/DDBJ databases">
        <title>Clarias magur genome sequencing, assembly and annotation.</title>
        <authorList>
            <person name="Kushwaha B."/>
            <person name="Kumar R."/>
            <person name="Das P."/>
            <person name="Joshi C.G."/>
            <person name="Kumar D."/>
            <person name="Nagpure N.S."/>
            <person name="Pandey M."/>
            <person name="Agarwal S."/>
            <person name="Srivastava S."/>
            <person name="Singh M."/>
            <person name="Sahoo L."/>
            <person name="Jayasankar P."/>
            <person name="Meher P.K."/>
            <person name="Koringa P.G."/>
            <person name="Iquebal M.A."/>
            <person name="Das S.P."/>
            <person name="Bit A."/>
            <person name="Patnaik S."/>
            <person name="Patel N."/>
            <person name="Shah T.M."/>
            <person name="Hinsu A."/>
            <person name="Jena J.K."/>
        </authorList>
    </citation>
    <scope>NUCLEOTIDE SEQUENCE</scope>
    <source>
        <strain evidence="1">CIFAMagur01</strain>
        <tissue evidence="1">Testis</tissue>
    </source>
</reference>
<name>A0A8J4X311_CLAMG</name>
<sequence>MDLDLDWGGSSIRSSSTEVPAHEIRKIGGISQSQGTLLHLAHLFCIAKGFFASHSLPPPVRPVDCPRPAATTLGGLKATL</sequence>
<organism evidence="1 2">
    <name type="scientific">Clarias magur</name>
    <name type="common">Asian catfish</name>
    <name type="synonym">Macropteronotus magur</name>
    <dbReference type="NCBI Taxonomy" id="1594786"/>
    <lineage>
        <taxon>Eukaryota</taxon>
        <taxon>Metazoa</taxon>
        <taxon>Chordata</taxon>
        <taxon>Craniata</taxon>
        <taxon>Vertebrata</taxon>
        <taxon>Euteleostomi</taxon>
        <taxon>Actinopterygii</taxon>
        <taxon>Neopterygii</taxon>
        <taxon>Teleostei</taxon>
        <taxon>Ostariophysi</taxon>
        <taxon>Siluriformes</taxon>
        <taxon>Clariidae</taxon>
        <taxon>Clarias</taxon>
    </lineage>
</organism>
<dbReference type="AlphaFoldDB" id="A0A8J4X311"/>